<keyword evidence="1 8" id="KW-0479">Metal-binding</keyword>
<dbReference type="Gene3D" id="1.10.287.110">
    <property type="entry name" value="DnaJ domain"/>
    <property type="match status" value="1"/>
</dbReference>
<keyword evidence="4 8" id="KW-0862">Zinc</keyword>
<feature type="binding site" evidence="8">
    <location>
        <position position="170"/>
    </location>
    <ligand>
        <name>Zn(2+)</name>
        <dbReference type="ChEBI" id="CHEBI:29105"/>
        <label>2</label>
    </ligand>
</feature>
<keyword evidence="2 8" id="KW-0677">Repeat</keyword>
<gene>
    <name evidence="8" type="primary">dnaJ</name>
    <name evidence="12" type="ORF">A2127_02485</name>
</gene>
<dbReference type="EMBL" id="MFKI01000028">
    <property type="protein sequence ID" value="OGG38081.1"/>
    <property type="molecule type" value="Genomic_DNA"/>
</dbReference>
<protein>
    <recommendedName>
        <fullName evidence="7 8">Chaperone protein DnaJ</fullName>
    </recommendedName>
</protein>
<comment type="similarity">
    <text evidence="6 8">Belongs to the DnaJ family.</text>
</comment>
<dbReference type="GO" id="GO:0051082">
    <property type="term" value="F:unfolded protein binding"/>
    <property type="evidence" value="ECO:0007669"/>
    <property type="project" value="UniProtKB-UniRule"/>
</dbReference>
<dbReference type="Gene3D" id="2.60.260.20">
    <property type="entry name" value="Urease metallochaperone UreE, N-terminal domain"/>
    <property type="match status" value="2"/>
</dbReference>
<dbReference type="HAMAP" id="MF_01152">
    <property type="entry name" value="DnaJ"/>
    <property type="match status" value="1"/>
</dbReference>
<comment type="cofactor">
    <cofactor evidence="8">
        <name>Zn(2+)</name>
        <dbReference type="ChEBI" id="CHEBI:29105"/>
    </cofactor>
    <text evidence="8">Binds 2 Zn(2+) ions per monomer.</text>
</comment>
<comment type="function">
    <text evidence="8">Participates actively in the response to hyperosmotic and heat shock by preventing the aggregation of stress-denatured proteins and by disaggregating proteins, also in an autonomous, DnaK-independent fashion. Unfolded proteins bind initially to DnaJ; upon interaction with the DnaJ-bound protein, DnaK hydrolyzes its bound ATP, resulting in the formation of a stable complex. GrpE releases ADP from DnaK; ATP binding to DnaK triggers the release of the substrate protein, thus completing the reaction cycle. Several rounds of ATP-dependent interactions between DnaJ, DnaK and GrpE are required for fully efficient folding. Also involved, together with DnaK and GrpE, in the DNA replication of plasmids through activation of initiation proteins.</text>
</comment>
<comment type="subcellular location">
    <subcellularLocation>
        <location evidence="8">Cytoplasm</location>
    </subcellularLocation>
</comment>
<dbReference type="InterPro" id="IPR036869">
    <property type="entry name" value="J_dom_sf"/>
</dbReference>
<dbReference type="InterPro" id="IPR018253">
    <property type="entry name" value="DnaJ_domain_CS"/>
</dbReference>
<accession>A0A1F6BME5</accession>
<dbReference type="SUPFAM" id="SSF49493">
    <property type="entry name" value="HSP40/DnaJ peptide-binding domain"/>
    <property type="match status" value="2"/>
</dbReference>
<keyword evidence="3 8" id="KW-0863">Zinc-finger</keyword>
<dbReference type="Proteomes" id="UP000179324">
    <property type="component" value="Unassembled WGS sequence"/>
</dbReference>
<keyword evidence="8" id="KW-0235">DNA replication</keyword>
<dbReference type="GO" id="GO:0006260">
    <property type="term" value="P:DNA replication"/>
    <property type="evidence" value="ECO:0007669"/>
    <property type="project" value="UniProtKB-KW"/>
</dbReference>
<feature type="repeat" description="CXXCXGXG motif" evidence="8">
    <location>
        <begin position="196"/>
        <end position="203"/>
    </location>
</feature>
<dbReference type="Gene3D" id="2.10.230.10">
    <property type="entry name" value="Heat shock protein DnaJ, cysteine-rich domain"/>
    <property type="match status" value="1"/>
</dbReference>
<dbReference type="CDD" id="cd10747">
    <property type="entry name" value="DnaJ_C"/>
    <property type="match status" value="1"/>
</dbReference>
<comment type="domain">
    <text evidence="8">The J domain is necessary and sufficient to stimulate DnaK ATPase activity. Zinc center 1 plays an important role in the autonomous, DnaK-independent chaperone activity of DnaJ. Zinc center 2 is essential for interaction with DnaK and for DnaJ activity.</text>
</comment>
<dbReference type="FunFam" id="2.10.230.10:FF:000002">
    <property type="entry name" value="Molecular chaperone DnaJ"/>
    <property type="match status" value="1"/>
</dbReference>
<dbReference type="PROSITE" id="PS51188">
    <property type="entry name" value="ZF_CR"/>
    <property type="match status" value="1"/>
</dbReference>
<feature type="binding site" evidence="8">
    <location>
        <position position="199"/>
    </location>
    <ligand>
        <name>Zn(2+)</name>
        <dbReference type="ChEBI" id="CHEBI:29105"/>
        <label>2</label>
    </ligand>
</feature>
<evidence type="ECO:0000256" key="7">
    <source>
        <dbReference type="ARBA" id="ARBA00067609"/>
    </source>
</evidence>
<dbReference type="AlphaFoldDB" id="A0A1F6BME5"/>
<dbReference type="InterPro" id="IPR036410">
    <property type="entry name" value="HSP_DnaJ_Cys-rich_dom_sf"/>
</dbReference>
<keyword evidence="5 8" id="KW-0143">Chaperone</keyword>
<evidence type="ECO:0000313" key="13">
    <source>
        <dbReference type="Proteomes" id="UP000179324"/>
    </source>
</evidence>
<comment type="subunit">
    <text evidence="8">Homodimer.</text>
</comment>
<dbReference type="NCBIfam" id="NF008035">
    <property type="entry name" value="PRK10767.1"/>
    <property type="match status" value="1"/>
</dbReference>
<dbReference type="FunFam" id="2.60.260.20:FF:000013">
    <property type="entry name" value="DnaJ subfamily B member 11"/>
    <property type="match status" value="1"/>
</dbReference>
<evidence type="ECO:0000256" key="4">
    <source>
        <dbReference type="ARBA" id="ARBA00022833"/>
    </source>
</evidence>
<evidence type="ECO:0000256" key="1">
    <source>
        <dbReference type="ARBA" id="ARBA00022723"/>
    </source>
</evidence>
<dbReference type="InterPro" id="IPR001305">
    <property type="entry name" value="HSP_DnaJ_Cys-rich_dom"/>
</dbReference>
<dbReference type="SMART" id="SM00271">
    <property type="entry name" value="DnaJ"/>
    <property type="match status" value="1"/>
</dbReference>
<sequence length="363" mass="40542">MSDYYEILGVSKAASEDEIKKAYRKLAHKYHPDKPDGNEQKFKEINEAYQVLSNKDKRAQYDRFGRVFTEGGIPHGAEWGNFGFNPGGFNWRFDDDMFDLGDVLENLFVQFGGGPRRQTYTQGSDIEIVTQISLEEAFRGVKPEMEFKTQINCESCNGLGYDKGAGFSNCSLCQGRGEIREEKKTFFGHFAQVKTCPDCRGRGEIPKKICVDCRGLGRITGKRKVAIEISPGVEDGQIIKVKGAGEAGERESASGDLYVAVKVKPHAVFERIKNDLYTTKEVRITEALLGKKIKFKDVNGESFGVSVPGDFNFKDKLRVSGRGMPVFGFGATRGDLYISFTLKTPKKLSEKAKKLLGELEEEL</sequence>
<dbReference type="GO" id="GO:0008270">
    <property type="term" value="F:zinc ion binding"/>
    <property type="evidence" value="ECO:0007669"/>
    <property type="project" value="UniProtKB-UniRule"/>
</dbReference>
<dbReference type="PANTHER" id="PTHR43096">
    <property type="entry name" value="DNAJ HOMOLOG 1, MITOCHONDRIAL-RELATED"/>
    <property type="match status" value="1"/>
</dbReference>
<feature type="repeat" description="CXXCXGXG motif" evidence="8">
    <location>
        <begin position="153"/>
        <end position="160"/>
    </location>
</feature>
<dbReference type="PRINTS" id="PR00625">
    <property type="entry name" value="JDOMAIN"/>
</dbReference>
<evidence type="ECO:0000256" key="5">
    <source>
        <dbReference type="ARBA" id="ARBA00023186"/>
    </source>
</evidence>
<name>A0A1F6BME5_9BACT</name>
<feature type="zinc finger region" description="CR-type" evidence="9">
    <location>
        <begin position="140"/>
        <end position="222"/>
    </location>
</feature>
<organism evidence="12 13">
    <name type="scientific">Candidatus Jorgensenbacteria bacterium GWC1_48_12</name>
    <dbReference type="NCBI Taxonomy" id="1798469"/>
    <lineage>
        <taxon>Bacteria</taxon>
        <taxon>Candidatus Joergenseniibacteriota</taxon>
    </lineage>
</organism>
<dbReference type="GO" id="GO:0005737">
    <property type="term" value="C:cytoplasm"/>
    <property type="evidence" value="ECO:0007669"/>
    <property type="project" value="UniProtKB-SubCell"/>
</dbReference>
<dbReference type="GO" id="GO:0042026">
    <property type="term" value="P:protein refolding"/>
    <property type="evidence" value="ECO:0007669"/>
    <property type="project" value="TreeGrafter"/>
</dbReference>
<dbReference type="PROSITE" id="PS00636">
    <property type="entry name" value="DNAJ_1"/>
    <property type="match status" value="1"/>
</dbReference>
<keyword evidence="8" id="KW-0346">Stress response</keyword>
<feature type="binding site" evidence="8">
    <location>
        <position position="213"/>
    </location>
    <ligand>
        <name>Zn(2+)</name>
        <dbReference type="ChEBI" id="CHEBI:29105"/>
        <label>1</label>
    </ligand>
</feature>
<evidence type="ECO:0000256" key="3">
    <source>
        <dbReference type="ARBA" id="ARBA00022771"/>
    </source>
</evidence>
<dbReference type="SUPFAM" id="SSF57938">
    <property type="entry name" value="DnaJ/Hsp40 cysteine-rich domain"/>
    <property type="match status" value="1"/>
</dbReference>
<feature type="repeat" description="CXXCXGXG motif" evidence="8">
    <location>
        <begin position="210"/>
        <end position="217"/>
    </location>
</feature>
<evidence type="ECO:0000259" key="11">
    <source>
        <dbReference type="PROSITE" id="PS51188"/>
    </source>
</evidence>
<dbReference type="Pfam" id="PF01556">
    <property type="entry name" value="DnaJ_C"/>
    <property type="match status" value="1"/>
</dbReference>
<evidence type="ECO:0000256" key="8">
    <source>
        <dbReference type="HAMAP-Rule" id="MF_01152"/>
    </source>
</evidence>
<dbReference type="SUPFAM" id="SSF46565">
    <property type="entry name" value="Chaperone J-domain"/>
    <property type="match status" value="1"/>
</dbReference>
<reference evidence="12 13" key="1">
    <citation type="journal article" date="2016" name="Nat. Commun.">
        <title>Thousands of microbial genomes shed light on interconnected biogeochemical processes in an aquifer system.</title>
        <authorList>
            <person name="Anantharaman K."/>
            <person name="Brown C.T."/>
            <person name="Hug L.A."/>
            <person name="Sharon I."/>
            <person name="Castelle C.J."/>
            <person name="Probst A.J."/>
            <person name="Thomas B.C."/>
            <person name="Singh A."/>
            <person name="Wilkins M.J."/>
            <person name="Karaoz U."/>
            <person name="Brodie E.L."/>
            <person name="Williams K.H."/>
            <person name="Hubbard S.S."/>
            <person name="Banfield J.F."/>
        </authorList>
    </citation>
    <scope>NUCLEOTIDE SEQUENCE [LARGE SCALE GENOMIC DNA]</scope>
</reference>
<evidence type="ECO:0000259" key="10">
    <source>
        <dbReference type="PROSITE" id="PS50076"/>
    </source>
</evidence>
<dbReference type="InterPro" id="IPR008971">
    <property type="entry name" value="HSP40/DnaJ_pept-bd"/>
</dbReference>
<evidence type="ECO:0000256" key="9">
    <source>
        <dbReference type="PROSITE-ProRule" id="PRU00546"/>
    </source>
</evidence>
<feature type="binding site" evidence="8">
    <location>
        <position position="153"/>
    </location>
    <ligand>
        <name>Zn(2+)</name>
        <dbReference type="ChEBI" id="CHEBI:29105"/>
        <label>1</label>
    </ligand>
</feature>
<proteinExistence type="inferred from homology"/>
<feature type="domain" description="CR-type" evidence="11">
    <location>
        <begin position="140"/>
        <end position="222"/>
    </location>
</feature>
<feature type="binding site" evidence="8">
    <location>
        <position position="196"/>
    </location>
    <ligand>
        <name>Zn(2+)</name>
        <dbReference type="ChEBI" id="CHEBI:29105"/>
        <label>2</label>
    </ligand>
</feature>
<keyword evidence="8" id="KW-0963">Cytoplasm</keyword>
<dbReference type="Pfam" id="PF00684">
    <property type="entry name" value="DnaJ_CXXCXGXG"/>
    <property type="match status" value="1"/>
</dbReference>
<dbReference type="GO" id="GO:0005524">
    <property type="term" value="F:ATP binding"/>
    <property type="evidence" value="ECO:0007669"/>
    <property type="project" value="InterPro"/>
</dbReference>
<feature type="binding site" evidence="8">
    <location>
        <position position="156"/>
    </location>
    <ligand>
        <name>Zn(2+)</name>
        <dbReference type="ChEBI" id="CHEBI:29105"/>
        <label>1</label>
    </ligand>
</feature>
<feature type="domain" description="J" evidence="10">
    <location>
        <begin position="3"/>
        <end position="65"/>
    </location>
</feature>
<dbReference type="GO" id="GO:0031072">
    <property type="term" value="F:heat shock protein binding"/>
    <property type="evidence" value="ECO:0007669"/>
    <property type="project" value="InterPro"/>
</dbReference>
<evidence type="ECO:0000256" key="2">
    <source>
        <dbReference type="ARBA" id="ARBA00022737"/>
    </source>
</evidence>
<evidence type="ECO:0000256" key="6">
    <source>
        <dbReference type="ARBA" id="ARBA00061004"/>
    </source>
</evidence>
<feature type="binding site" evidence="8">
    <location>
        <position position="173"/>
    </location>
    <ligand>
        <name>Zn(2+)</name>
        <dbReference type="ChEBI" id="CHEBI:29105"/>
        <label>2</label>
    </ligand>
</feature>
<dbReference type="PANTHER" id="PTHR43096:SF52">
    <property type="entry name" value="DNAJ HOMOLOG 1, MITOCHONDRIAL-RELATED"/>
    <property type="match status" value="1"/>
</dbReference>
<dbReference type="InterPro" id="IPR001623">
    <property type="entry name" value="DnaJ_domain"/>
</dbReference>
<dbReference type="InterPro" id="IPR002939">
    <property type="entry name" value="DnaJ_C"/>
</dbReference>
<comment type="caution">
    <text evidence="12">The sequence shown here is derived from an EMBL/GenBank/DDBJ whole genome shotgun (WGS) entry which is preliminary data.</text>
</comment>
<feature type="repeat" description="CXXCXGXG motif" evidence="8">
    <location>
        <begin position="170"/>
        <end position="177"/>
    </location>
</feature>
<dbReference type="Pfam" id="PF00226">
    <property type="entry name" value="DnaJ"/>
    <property type="match status" value="1"/>
</dbReference>
<evidence type="ECO:0000313" key="12">
    <source>
        <dbReference type="EMBL" id="OGG38081.1"/>
    </source>
</evidence>
<dbReference type="PROSITE" id="PS50076">
    <property type="entry name" value="DNAJ_2"/>
    <property type="match status" value="1"/>
</dbReference>
<dbReference type="CDD" id="cd10719">
    <property type="entry name" value="DnaJ_zf"/>
    <property type="match status" value="1"/>
</dbReference>
<dbReference type="GO" id="GO:0009408">
    <property type="term" value="P:response to heat"/>
    <property type="evidence" value="ECO:0007669"/>
    <property type="project" value="InterPro"/>
</dbReference>
<dbReference type="CDD" id="cd06257">
    <property type="entry name" value="DnaJ"/>
    <property type="match status" value="1"/>
</dbReference>
<dbReference type="InterPro" id="IPR012724">
    <property type="entry name" value="DnaJ"/>
</dbReference>
<feature type="binding site" evidence="8">
    <location>
        <position position="210"/>
    </location>
    <ligand>
        <name>Zn(2+)</name>
        <dbReference type="ChEBI" id="CHEBI:29105"/>
        <label>1</label>
    </ligand>
</feature>